<evidence type="ECO:0000256" key="4">
    <source>
        <dbReference type="SAM" id="MobiDB-lite"/>
    </source>
</evidence>
<dbReference type="GO" id="GO:0070124">
    <property type="term" value="P:mitochondrial translational initiation"/>
    <property type="evidence" value="ECO:0007669"/>
    <property type="project" value="TreeGrafter"/>
</dbReference>
<name>A0A367LBM1_9HYPO</name>
<comment type="similarity">
    <text evidence="1">Belongs to the IF-3 family.</text>
</comment>
<evidence type="ECO:0000256" key="2">
    <source>
        <dbReference type="ARBA" id="ARBA00022540"/>
    </source>
</evidence>
<evidence type="ECO:0000313" key="5">
    <source>
        <dbReference type="EMBL" id="RCI11806.1"/>
    </source>
</evidence>
<evidence type="ECO:0008006" key="7">
    <source>
        <dbReference type="Google" id="ProtNLM"/>
    </source>
</evidence>
<keyword evidence="2" id="KW-0396">Initiation factor</keyword>
<dbReference type="InterPro" id="IPR001288">
    <property type="entry name" value="Translation_initiation_fac_3"/>
</dbReference>
<evidence type="ECO:0000256" key="3">
    <source>
        <dbReference type="ARBA" id="ARBA00022917"/>
    </source>
</evidence>
<sequence>MRVATTLGQPLIQRCAIVSRAGPRGGPIRQLVQSRWSSTNNPPGQRKNSFRGEARPPWSSFSPSVDERPLRYDLQDDNRRSSAEEPNNTARKPEQLGYMTEEVLKRWGRDRLPRDLEITDPWIMVIQNDNPPKKMSTQAIIRFMTPEKSLRMLEPFKPADPTVEDSKPKLALCKVVVKSEEYKHMKSLKAKKRIEKGVDPKTLTITWNIGPKDLKVKLKRLMRFLNMGCKVDVQLYSKKNGMPACMDQAEELVTNLRKTVVEAGFKEYKCEGVVMGSMIFTFAPKEGYKTPHLAPKSRKAGPQPVVSWARAEQNDGVVEKAEG</sequence>
<keyword evidence="6" id="KW-1185">Reference proteome</keyword>
<accession>A0A367LBM1</accession>
<dbReference type="GO" id="GO:0005739">
    <property type="term" value="C:mitochondrion"/>
    <property type="evidence" value="ECO:0007669"/>
    <property type="project" value="TreeGrafter"/>
</dbReference>
<dbReference type="Proteomes" id="UP000253664">
    <property type="component" value="Unassembled WGS sequence"/>
</dbReference>
<dbReference type="GO" id="GO:0043022">
    <property type="term" value="F:ribosome binding"/>
    <property type="evidence" value="ECO:0007669"/>
    <property type="project" value="TreeGrafter"/>
</dbReference>
<feature type="compositionally biased region" description="Basic and acidic residues" evidence="4">
    <location>
        <begin position="65"/>
        <end position="83"/>
    </location>
</feature>
<keyword evidence="3" id="KW-0648">Protein biosynthesis</keyword>
<dbReference type="PANTHER" id="PTHR10938">
    <property type="entry name" value="TRANSLATION INITIATION FACTOR IF-3"/>
    <property type="match status" value="1"/>
</dbReference>
<dbReference type="OrthoDB" id="21573at2759"/>
<evidence type="ECO:0000256" key="1">
    <source>
        <dbReference type="ARBA" id="ARBA00005439"/>
    </source>
</evidence>
<dbReference type="EMBL" id="LKCN02000010">
    <property type="protein sequence ID" value="RCI11806.1"/>
    <property type="molecule type" value="Genomic_DNA"/>
</dbReference>
<gene>
    <name evidence="5" type="ORF">L249_7742</name>
</gene>
<dbReference type="STRING" id="1330021.A0A367LBM1"/>
<protein>
    <recommendedName>
        <fullName evidence="7">Translation initiation factor 3 N-terminal domain-containing protein</fullName>
    </recommendedName>
</protein>
<dbReference type="AlphaFoldDB" id="A0A367LBM1"/>
<evidence type="ECO:0000313" key="6">
    <source>
        <dbReference type="Proteomes" id="UP000253664"/>
    </source>
</evidence>
<dbReference type="SUPFAM" id="SSF55200">
    <property type="entry name" value="Translation initiation factor IF3, C-terminal domain"/>
    <property type="match status" value="1"/>
</dbReference>
<proteinExistence type="inferred from homology"/>
<reference evidence="5 6" key="1">
    <citation type="journal article" date="2015" name="BMC Genomics">
        <title>Insights from the genome of Ophiocordyceps polyrhachis-furcata to pathogenicity and host specificity in insect fungi.</title>
        <authorList>
            <person name="Wichadakul D."/>
            <person name="Kobmoo N."/>
            <person name="Ingsriswang S."/>
            <person name="Tangphatsornruang S."/>
            <person name="Chantasingh D."/>
            <person name="Luangsa-ard J.J."/>
            <person name="Eurwilaichitr L."/>
        </authorList>
    </citation>
    <scope>NUCLEOTIDE SEQUENCE [LARGE SCALE GENOMIC DNA]</scope>
    <source>
        <strain evidence="5 6">BCC 54312</strain>
    </source>
</reference>
<feature type="compositionally biased region" description="Polar residues" evidence="4">
    <location>
        <begin position="33"/>
        <end position="47"/>
    </location>
</feature>
<comment type="caution">
    <text evidence="5">The sequence shown here is derived from an EMBL/GenBank/DDBJ whole genome shotgun (WGS) entry which is preliminary data.</text>
</comment>
<dbReference type="PANTHER" id="PTHR10938:SF0">
    <property type="entry name" value="TRANSLATION INITIATION FACTOR IF-3, MITOCHONDRIAL"/>
    <property type="match status" value="1"/>
</dbReference>
<organism evidence="5 6">
    <name type="scientific">Ophiocordyceps polyrhachis-furcata BCC 54312</name>
    <dbReference type="NCBI Taxonomy" id="1330021"/>
    <lineage>
        <taxon>Eukaryota</taxon>
        <taxon>Fungi</taxon>
        <taxon>Dikarya</taxon>
        <taxon>Ascomycota</taxon>
        <taxon>Pezizomycotina</taxon>
        <taxon>Sordariomycetes</taxon>
        <taxon>Hypocreomycetidae</taxon>
        <taxon>Hypocreales</taxon>
        <taxon>Ophiocordycipitaceae</taxon>
        <taxon>Ophiocordyceps</taxon>
    </lineage>
</organism>
<dbReference type="Gene3D" id="3.30.110.10">
    <property type="entry name" value="Translation initiation factor 3 (IF-3), C-terminal domain"/>
    <property type="match status" value="1"/>
</dbReference>
<dbReference type="GO" id="GO:0003743">
    <property type="term" value="F:translation initiation factor activity"/>
    <property type="evidence" value="ECO:0007669"/>
    <property type="project" value="UniProtKB-KW"/>
</dbReference>
<feature type="region of interest" description="Disordered" evidence="4">
    <location>
        <begin position="33"/>
        <end position="96"/>
    </location>
</feature>
<dbReference type="InterPro" id="IPR036788">
    <property type="entry name" value="T_IF-3_C_sf"/>
</dbReference>
<dbReference type="GO" id="GO:0032790">
    <property type="term" value="P:ribosome disassembly"/>
    <property type="evidence" value="ECO:0007669"/>
    <property type="project" value="TreeGrafter"/>
</dbReference>